<reference evidence="1 2" key="1">
    <citation type="submission" date="2017-03" db="EMBL/GenBank/DDBJ databases">
        <title>Lifting the veil on microbial sulfur biogeochemistry in mining wastewaters.</title>
        <authorList>
            <person name="Kantor R.S."/>
            <person name="Colenbrander Nelson T."/>
            <person name="Marshall S."/>
            <person name="Bennett D."/>
            <person name="Apte S."/>
            <person name="Camacho D."/>
            <person name="Thomas B.C."/>
            <person name="Warren L.A."/>
            <person name="Banfield J.F."/>
        </authorList>
    </citation>
    <scope>NUCLEOTIDE SEQUENCE [LARGE SCALE GENOMIC DNA]</scope>
    <source>
        <strain evidence="1">32-68-21</strain>
    </source>
</reference>
<proteinExistence type="predicted"/>
<gene>
    <name evidence="1" type="ORF">B7Y86_06505</name>
</gene>
<dbReference type="EMBL" id="NCEQ01000006">
    <property type="protein sequence ID" value="OYX57352.1"/>
    <property type="molecule type" value="Genomic_DNA"/>
</dbReference>
<sequence length="124" mass="13429">MLLGSCTVAGPPGSLEARQLLVQTGQCFRGEEVNNFNVKDARNAYVATRRGYVYRLESAGDCFGEGVISLSVPHHRLSSQGICVGEETAVYIAQWRGGIGQQCVARVSGPIRDSRVSGLWSRQN</sequence>
<dbReference type="AlphaFoldDB" id="A0A258HLW5"/>
<evidence type="ECO:0000313" key="2">
    <source>
        <dbReference type="Proteomes" id="UP000216147"/>
    </source>
</evidence>
<protein>
    <submittedName>
        <fullName evidence="1">Uncharacterized protein</fullName>
    </submittedName>
</protein>
<name>A0A258HLW5_9CAUL</name>
<organism evidence="1 2">
    <name type="scientific">Brevundimonas subvibrioides</name>
    <dbReference type="NCBI Taxonomy" id="74313"/>
    <lineage>
        <taxon>Bacteria</taxon>
        <taxon>Pseudomonadati</taxon>
        <taxon>Pseudomonadota</taxon>
        <taxon>Alphaproteobacteria</taxon>
        <taxon>Caulobacterales</taxon>
        <taxon>Caulobacteraceae</taxon>
        <taxon>Brevundimonas</taxon>
    </lineage>
</organism>
<evidence type="ECO:0000313" key="1">
    <source>
        <dbReference type="EMBL" id="OYX57352.1"/>
    </source>
</evidence>
<dbReference type="Proteomes" id="UP000216147">
    <property type="component" value="Unassembled WGS sequence"/>
</dbReference>
<accession>A0A258HLW5</accession>
<comment type="caution">
    <text evidence="1">The sequence shown here is derived from an EMBL/GenBank/DDBJ whole genome shotgun (WGS) entry which is preliminary data.</text>
</comment>